<comment type="caution">
    <text evidence="5">The sequence shown here is derived from an EMBL/GenBank/DDBJ whole genome shotgun (WGS) entry which is preliminary data.</text>
</comment>
<evidence type="ECO:0000259" key="4">
    <source>
        <dbReference type="Pfam" id="PF02638"/>
    </source>
</evidence>
<dbReference type="AlphaFoldDB" id="A0A9D1SR29"/>
<dbReference type="PANTHER" id="PTHR43405:SF1">
    <property type="entry name" value="GLYCOSYL HYDROLASE DIGH"/>
    <property type="match status" value="1"/>
</dbReference>
<dbReference type="SUPFAM" id="SSF51445">
    <property type="entry name" value="(Trans)glycosidases"/>
    <property type="match status" value="1"/>
</dbReference>
<sequence length="657" mass="75051">MKKFIALMSVIMIIVTLFATGLSADAKGKKDRVKKDKQKAEKIQQKEPEETPAVPVPFEGILSQSSYKISSIDPVSGVNVSGSFYPGGRGANQLVVYTQKNGLRTGTNEFGAEAIVIDNTVVQISGADSIIPKGGLVISGHGRAKTWMNENLTVGTKIFVDYKNMTINSYLTNDSFIFATKEKIKEIDQMMRYYKDNDIYYDDSLAHNYVTKALDNLKRANRHPDDTQKYSSMAITSANKAMQYALPYYKNEFKGVWLRPTEKTPEDIEKTLDRVKKYGIETVFLETYYQGKTIFPSETFAKYGVQPQRPEFIGFDPLKIWVEEAHKRNLKIYIWFETFYAGNENPMNNPMNVISVYPKWANVTKMKYNSPTPVASLSEHNGYFIDPANPEVQTYLLTLLEEIITKYKPDGINLDYIRYPQCISAKFAGYDLSNWGYTEYARNEFKSAMNIDPVDIKYGTPQWDAWAKYRQNKVTSFVFKTKQLASKYNIPVTAVIFPDRFKSMEVKMQDWKTWSDNNYIDGFTPLILTCDKDTAVYLINDIRVNSKPNTKIYPGLFVAFMNGNPDDLLRQLHESRKLKTAGIVLFDFAHLDSKYTNVLLTNAFTPSTPSQTTLSKQSTQNKKDTKEKKKRKFLFFKKKGELTSAPQTDINVKKASN</sequence>
<gene>
    <name evidence="5" type="ORF">IAD26_05955</name>
</gene>
<keyword evidence="1 3" id="KW-0732">Signal</keyword>
<dbReference type="InterPro" id="IPR052177">
    <property type="entry name" value="Divisome_Glycosyl_Hydrolase"/>
</dbReference>
<protein>
    <submittedName>
        <fullName evidence="5">Family 10 glycosylhydrolase</fullName>
    </submittedName>
</protein>
<dbReference type="InterPro" id="IPR003790">
    <property type="entry name" value="GHL10"/>
</dbReference>
<feature type="domain" description="Glycosyl hydrolase-like 10" evidence="4">
    <location>
        <begin position="265"/>
        <end position="527"/>
    </location>
</feature>
<dbReference type="Gene3D" id="3.20.20.80">
    <property type="entry name" value="Glycosidases"/>
    <property type="match status" value="1"/>
</dbReference>
<name>A0A9D1SR29_9CLOT</name>
<evidence type="ECO:0000313" key="5">
    <source>
        <dbReference type="EMBL" id="HIU92663.1"/>
    </source>
</evidence>
<feature type="compositionally biased region" description="Polar residues" evidence="2">
    <location>
        <begin position="607"/>
        <end position="620"/>
    </location>
</feature>
<feature type="compositionally biased region" description="Basic and acidic residues" evidence="2">
    <location>
        <begin position="38"/>
        <end position="49"/>
    </location>
</feature>
<dbReference type="EMBL" id="DVOD01000044">
    <property type="protein sequence ID" value="HIU92663.1"/>
    <property type="molecule type" value="Genomic_DNA"/>
</dbReference>
<dbReference type="Proteomes" id="UP000886748">
    <property type="component" value="Unassembled WGS sequence"/>
</dbReference>
<dbReference type="PANTHER" id="PTHR43405">
    <property type="entry name" value="GLYCOSYL HYDROLASE DIGH"/>
    <property type="match status" value="1"/>
</dbReference>
<evidence type="ECO:0000256" key="1">
    <source>
        <dbReference type="ARBA" id="ARBA00022729"/>
    </source>
</evidence>
<organism evidence="5 6">
    <name type="scientific">Candidatus Limenecus avicola</name>
    <dbReference type="NCBI Taxonomy" id="2840847"/>
    <lineage>
        <taxon>Bacteria</taxon>
        <taxon>Bacillati</taxon>
        <taxon>Bacillota</taxon>
        <taxon>Clostridia</taxon>
        <taxon>Eubacteriales</taxon>
        <taxon>Clostridiaceae</taxon>
        <taxon>Clostridiaceae incertae sedis</taxon>
        <taxon>Candidatus Limenecus</taxon>
    </lineage>
</organism>
<dbReference type="InterPro" id="IPR017853">
    <property type="entry name" value="GH"/>
</dbReference>
<feature type="chain" id="PRO_5039468699" evidence="3">
    <location>
        <begin position="20"/>
        <end position="657"/>
    </location>
</feature>
<reference evidence="5" key="2">
    <citation type="journal article" date="2021" name="PeerJ">
        <title>Extensive microbial diversity within the chicken gut microbiome revealed by metagenomics and culture.</title>
        <authorList>
            <person name="Gilroy R."/>
            <person name="Ravi A."/>
            <person name="Getino M."/>
            <person name="Pursley I."/>
            <person name="Horton D.L."/>
            <person name="Alikhan N.F."/>
            <person name="Baker D."/>
            <person name="Gharbi K."/>
            <person name="Hall N."/>
            <person name="Watson M."/>
            <person name="Adriaenssens E.M."/>
            <person name="Foster-Nyarko E."/>
            <person name="Jarju S."/>
            <person name="Secka A."/>
            <person name="Antonio M."/>
            <person name="Oren A."/>
            <person name="Chaudhuri R.R."/>
            <person name="La Ragione R."/>
            <person name="Hildebrand F."/>
            <person name="Pallen M.J."/>
        </authorList>
    </citation>
    <scope>NUCLEOTIDE SEQUENCE</scope>
    <source>
        <strain evidence="5">CHK154-7741</strain>
    </source>
</reference>
<reference evidence="5" key="1">
    <citation type="submission" date="2020-10" db="EMBL/GenBank/DDBJ databases">
        <authorList>
            <person name="Gilroy R."/>
        </authorList>
    </citation>
    <scope>NUCLEOTIDE SEQUENCE</scope>
    <source>
        <strain evidence="5">CHK154-7741</strain>
    </source>
</reference>
<evidence type="ECO:0000313" key="6">
    <source>
        <dbReference type="Proteomes" id="UP000886748"/>
    </source>
</evidence>
<feature type="signal peptide" evidence="3">
    <location>
        <begin position="1"/>
        <end position="19"/>
    </location>
</feature>
<evidence type="ECO:0000256" key="3">
    <source>
        <dbReference type="SAM" id="SignalP"/>
    </source>
</evidence>
<evidence type="ECO:0000256" key="2">
    <source>
        <dbReference type="SAM" id="MobiDB-lite"/>
    </source>
</evidence>
<dbReference type="Pfam" id="PF02638">
    <property type="entry name" value="GHL10"/>
    <property type="match status" value="1"/>
</dbReference>
<feature type="region of interest" description="Disordered" evidence="2">
    <location>
        <begin position="29"/>
        <end position="51"/>
    </location>
</feature>
<proteinExistence type="predicted"/>
<accession>A0A9D1SR29</accession>
<feature type="region of interest" description="Disordered" evidence="2">
    <location>
        <begin position="607"/>
        <end position="630"/>
    </location>
</feature>